<protein>
    <submittedName>
        <fullName evidence="1">Uncharacterized protein</fullName>
    </submittedName>
</protein>
<organism evidence="1 2">
    <name type="scientific">Coemansia thaxteri</name>
    <dbReference type="NCBI Taxonomy" id="2663907"/>
    <lineage>
        <taxon>Eukaryota</taxon>
        <taxon>Fungi</taxon>
        <taxon>Fungi incertae sedis</taxon>
        <taxon>Zoopagomycota</taxon>
        <taxon>Kickxellomycotina</taxon>
        <taxon>Kickxellomycetes</taxon>
        <taxon>Kickxellales</taxon>
        <taxon>Kickxellaceae</taxon>
        <taxon>Coemansia</taxon>
    </lineage>
</organism>
<keyword evidence="2" id="KW-1185">Reference proteome</keyword>
<dbReference type="PANTHER" id="PTHR11066">
    <property type="entry name" value="ACYL-COA THIOESTERASE"/>
    <property type="match status" value="1"/>
</dbReference>
<dbReference type="PANTHER" id="PTHR11066:SF34">
    <property type="entry name" value="ACYL-COENZYME A THIOESTERASE 8"/>
    <property type="match status" value="1"/>
</dbReference>
<proteinExistence type="predicted"/>
<dbReference type="OrthoDB" id="68328at2759"/>
<dbReference type="Gene3D" id="3.10.129.10">
    <property type="entry name" value="Hotdog Thioesterase"/>
    <property type="match status" value="1"/>
</dbReference>
<accession>A0A9W8BE62</accession>
<dbReference type="EMBL" id="JANBQF010000309">
    <property type="protein sequence ID" value="KAJ2002357.1"/>
    <property type="molecule type" value="Genomic_DNA"/>
</dbReference>
<dbReference type="InterPro" id="IPR003703">
    <property type="entry name" value="Acyl_CoA_thio"/>
</dbReference>
<dbReference type="GO" id="GO:0009062">
    <property type="term" value="P:fatty acid catabolic process"/>
    <property type="evidence" value="ECO:0007669"/>
    <property type="project" value="TreeGrafter"/>
</dbReference>
<dbReference type="GO" id="GO:0047617">
    <property type="term" value="F:fatty acyl-CoA hydrolase activity"/>
    <property type="evidence" value="ECO:0007669"/>
    <property type="project" value="InterPro"/>
</dbReference>
<dbReference type="AlphaFoldDB" id="A0A9W8BE62"/>
<dbReference type="SUPFAM" id="SSF54637">
    <property type="entry name" value="Thioesterase/thiol ester dehydrase-isomerase"/>
    <property type="match status" value="1"/>
</dbReference>
<reference evidence="1" key="1">
    <citation type="submission" date="2022-07" db="EMBL/GenBank/DDBJ databases">
        <title>Phylogenomic reconstructions and comparative analyses of Kickxellomycotina fungi.</title>
        <authorList>
            <person name="Reynolds N.K."/>
            <person name="Stajich J.E."/>
            <person name="Barry K."/>
            <person name="Grigoriev I.V."/>
            <person name="Crous P."/>
            <person name="Smith M.E."/>
        </authorList>
    </citation>
    <scope>NUCLEOTIDE SEQUENCE</scope>
    <source>
        <strain evidence="1">IMI 214461</strain>
    </source>
</reference>
<sequence>MSTIDELLELEEIGERMFASKHMWGPATFTRAFGGVLMGQSLAAAFKTVGKGYVAQAKTQLYFTVSAI</sequence>
<name>A0A9W8BE62_9FUNG</name>
<dbReference type="Proteomes" id="UP001150907">
    <property type="component" value="Unassembled WGS sequence"/>
</dbReference>
<gene>
    <name evidence="1" type="ORF">H4R26_003644</name>
</gene>
<evidence type="ECO:0000313" key="1">
    <source>
        <dbReference type="EMBL" id="KAJ2002357.1"/>
    </source>
</evidence>
<evidence type="ECO:0000313" key="2">
    <source>
        <dbReference type="Proteomes" id="UP001150907"/>
    </source>
</evidence>
<comment type="caution">
    <text evidence="1">The sequence shown here is derived from an EMBL/GenBank/DDBJ whole genome shotgun (WGS) entry which is preliminary data.</text>
</comment>
<dbReference type="GO" id="GO:0006637">
    <property type="term" value="P:acyl-CoA metabolic process"/>
    <property type="evidence" value="ECO:0007669"/>
    <property type="project" value="InterPro"/>
</dbReference>
<dbReference type="InterPro" id="IPR029069">
    <property type="entry name" value="HotDog_dom_sf"/>
</dbReference>
<dbReference type="GO" id="GO:0005782">
    <property type="term" value="C:peroxisomal matrix"/>
    <property type="evidence" value="ECO:0007669"/>
    <property type="project" value="TreeGrafter"/>
</dbReference>